<evidence type="ECO:0000313" key="2">
    <source>
        <dbReference type="EMBL" id="MBC3881605.1"/>
    </source>
</evidence>
<keyword evidence="1" id="KW-1133">Transmembrane helix</keyword>
<comment type="caution">
    <text evidence="2">The sequence shown here is derived from an EMBL/GenBank/DDBJ whole genome shotgun (WGS) entry which is preliminary data.</text>
</comment>
<name>A0A923HL14_9BURK</name>
<keyword evidence="3" id="KW-1185">Reference proteome</keyword>
<dbReference type="RefSeq" id="WP_186915898.1">
    <property type="nucleotide sequence ID" value="NZ_JACOFZ010000002.1"/>
</dbReference>
<feature type="transmembrane region" description="Helical" evidence="1">
    <location>
        <begin position="6"/>
        <end position="25"/>
    </location>
</feature>
<proteinExistence type="predicted"/>
<evidence type="ECO:0000256" key="1">
    <source>
        <dbReference type="SAM" id="Phobius"/>
    </source>
</evidence>
<dbReference type="EMBL" id="JACOFZ010000002">
    <property type="protein sequence ID" value="MBC3881605.1"/>
    <property type="molecule type" value="Genomic_DNA"/>
</dbReference>
<keyword evidence="1" id="KW-0472">Membrane</keyword>
<organism evidence="2 3">
    <name type="scientific">Undibacterium nitidum</name>
    <dbReference type="NCBI Taxonomy" id="2762298"/>
    <lineage>
        <taxon>Bacteria</taxon>
        <taxon>Pseudomonadati</taxon>
        <taxon>Pseudomonadota</taxon>
        <taxon>Betaproteobacteria</taxon>
        <taxon>Burkholderiales</taxon>
        <taxon>Oxalobacteraceae</taxon>
        <taxon>Undibacterium</taxon>
    </lineage>
</organism>
<sequence length="109" mass="12728">MLVALVPYLIIGVLLVVIAMLVMSLRISRKLVARLLIDEIYYHECRSNLFFKNIDNATVEQRLHGNLHRLVDNKHMQSVAWWVAIKTEGKLQRPQRPVRVLKQRDLSLT</sequence>
<dbReference type="AlphaFoldDB" id="A0A923HL14"/>
<keyword evidence="1" id="KW-0812">Transmembrane</keyword>
<gene>
    <name evidence="2" type="ORF">H8K36_09495</name>
</gene>
<accession>A0A923HL14</accession>
<reference evidence="2" key="1">
    <citation type="submission" date="2020-08" db="EMBL/GenBank/DDBJ databases">
        <title>Novel species isolated from subtropical streams in China.</title>
        <authorList>
            <person name="Lu H."/>
        </authorList>
    </citation>
    <scope>NUCLEOTIDE SEQUENCE</scope>
    <source>
        <strain evidence="2">LX22W</strain>
    </source>
</reference>
<protein>
    <submittedName>
        <fullName evidence="2">Uncharacterized protein</fullName>
    </submittedName>
</protein>
<dbReference type="Proteomes" id="UP000627446">
    <property type="component" value="Unassembled WGS sequence"/>
</dbReference>
<evidence type="ECO:0000313" key="3">
    <source>
        <dbReference type="Proteomes" id="UP000627446"/>
    </source>
</evidence>